<comment type="caution">
    <text evidence="2">The sequence shown here is derived from an EMBL/GenBank/DDBJ whole genome shotgun (WGS) entry which is preliminary data.</text>
</comment>
<keyword evidence="3" id="KW-1185">Reference proteome</keyword>
<gene>
    <name evidence="2" type="ORF">GTA08_BOTSDO08349</name>
</gene>
<accession>A0A8H4MYX9</accession>
<reference evidence="2" key="1">
    <citation type="submission" date="2020-04" db="EMBL/GenBank/DDBJ databases">
        <title>Genome Assembly and Annotation of Botryosphaeria dothidea sdau 11-99, a Latent Pathogen of Apple Fruit Ring Rot in China.</title>
        <authorList>
            <person name="Yu C."/>
            <person name="Diao Y."/>
            <person name="Lu Q."/>
            <person name="Zhao J."/>
            <person name="Cui S."/>
            <person name="Peng C."/>
            <person name="He B."/>
            <person name="Liu H."/>
        </authorList>
    </citation>
    <scope>NUCLEOTIDE SEQUENCE [LARGE SCALE GENOMIC DNA]</scope>
    <source>
        <strain evidence="2">Sdau11-99</strain>
    </source>
</reference>
<dbReference type="EMBL" id="WWBZ02000051">
    <property type="protein sequence ID" value="KAF4304344.1"/>
    <property type="molecule type" value="Genomic_DNA"/>
</dbReference>
<feature type="region of interest" description="Disordered" evidence="1">
    <location>
        <begin position="167"/>
        <end position="207"/>
    </location>
</feature>
<evidence type="ECO:0000256" key="1">
    <source>
        <dbReference type="SAM" id="MobiDB-lite"/>
    </source>
</evidence>
<sequence>MTTLKAPTTLPQHQTEEDQHASHIPDLSWRIVRQTFLPPTGVIFSDHAASALLSMAGHPQSGPWATNPSSVAFFSILAFLMVLDPARSQKSRPLQWLVALLWEQVVALDLSMAHPARWKQELFGCPLAITGGQLMVLVAALSCREFAWITLERKTKRDDSGWDMIEQVERGSIGPHDKNEEEARVKTPGRPKDLGRTSVHGDWNVAD</sequence>
<feature type="region of interest" description="Disordered" evidence="1">
    <location>
        <begin position="1"/>
        <end position="22"/>
    </location>
</feature>
<protein>
    <submittedName>
        <fullName evidence="2">Uncharacterized protein</fullName>
    </submittedName>
</protein>
<proteinExistence type="predicted"/>
<feature type="compositionally biased region" description="Basic and acidic residues" evidence="1">
    <location>
        <begin position="175"/>
        <end position="195"/>
    </location>
</feature>
<evidence type="ECO:0000313" key="3">
    <source>
        <dbReference type="Proteomes" id="UP000572817"/>
    </source>
</evidence>
<name>A0A8H4MYX9_9PEZI</name>
<dbReference type="Proteomes" id="UP000572817">
    <property type="component" value="Unassembled WGS sequence"/>
</dbReference>
<evidence type="ECO:0000313" key="2">
    <source>
        <dbReference type="EMBL" id="KAF4304344.1"/>
    </source>
</evidence>
<dbReference type="AlphaFoldDB" id="A0A8H4MYX9"/>
<organism evidence="2 3">
    <name type="scientific">Botryosphaeria dothidea</name>
    <dbReference type="NCBI Taxonomy" id="55169"/>
    <lineage>
        <taxon>Eukaryota</taxon>
        <taxon>Fungi</taxon>
        <taxon>Dikarya</taxon>
        <taxon>Ascomycota</taxon>
        <taxon>Pezizomycotina</taxon>
        <taxon>Dothideomycetes</taxon>
        <taxon>Dothideomycetes incertae sedis</taxon>
        <taxon>Botryosphaeriales</taxon>
        <taxon>Botryosphaeriaceae</taxon>
        <taxon>Botryosphaeria</taxon>
    </lineage>
</organism>
<feature type="compositionally biased region" description="Polar residues" evidence="1">
    <location>
        <begin position="1"/>
        <end position="13"/>
    </location>
</feature>